<sequence length="121" mass="13638">MKSKNERDRDPDHGGHGVIGRYKFKRGRNSLFMHADGAAGEISSNHSARRDKSNKPNPVRLRRFVVEILLLHSRAIIRPALRHRYIALSSDLDISPVVVRISTTEPSTDQKGDTFDHTSTP</sequence>
<feature type="compositionally biased region" description="Basic and acidic residues" evidence="1">
    <location>
        <begin position="1"/>
        <end position="15"/>
    </location>
</feature>
<evidence type="ECO:0000313" key="2">
    <source>
        <dbReference type="EMBL" id="GBP12215.1"/>
    </source>
</evidence>
<feature type="region of interest" description="Disordered" evidence="1">
    <location>
        <begin position="1"/>
        <end position="21"/>
    </location>
</feature>
<gene>
    <name evidence="2" type="ORF">EVAR_6391_1</name>
</gene>
<evidence type="ECO:0000256" key="1">
    <source>
        <dbReference type="SAM" id="MobiDB-lite"/>
    </source>
</evidence>
<reference evidence="2 3" key="1">
    <citation type="journal article" date="2019" name="Commun. Biol.">
        <title>The bagworm genome reveals a unique fibroin gene that provides high tensile strength.</title>
        <authorList>
            <person name="Kono N."/>
            <person name="Nakamura H."/>
            <person name="Ohtoshi R."/>
            <person name="Tomita M."/>
            <person name="Numata K."/>
            <person name="Arakawa K."/>
        </authorList>
    </citation>
    <scope>NUCLEOTIDE SEQUENCE [LARGE SCALE GENOMIC DNA]</scope>
</reference>
<proteinExistence type="predicted"/>
<evidence type="ECO:0000313" key="3">
    <source>
        <dbReference type="Proteomes" id="UP000299102"/>
    </source>
</evidence>
<organism evidence="2 3">
    <name type="scientific">Eumeta variegata</name>
    <name type="common">Bagworm moth</name>
    <name type="synonym">Eumeta japonica</name>
    <dbReference type="NCBI Taxonomy" id="151549"/>
    <lineage>
        <taxon>Eukaryota</taxon>
        <taxon>Metazoa</taxon>
        <taxon>Ecdysozoa</taxon>
        <taxon>Arthropoda</taxon>
        <taxon>Hexapoda</taxon>
        <taxon>Insecta</taxon>
        <taxon>Pterygota</taxon>
        <taxon>Neoptera</taxon>
        <taxon>Endopterygota</taxon>
        <taxon>Lepidoptera</taxon>
        <taxon>Glossata</taxon>
        <taxon>Ditrysia</taxon>
        <taxon>Tineoidea</taxon>
        <taxon>Psychidae</taxon>
        <taxon>Oiketicinae</taxon>
        <taxon>Eumeta</taxon>
    </lineage>
</organism>
<dbReference type="EMBL" id="BGZK01000050">
    <property type="protein sequence ID" value="GBP12215.1"/>
    <property type="molecule type" value="Genomic_DNA"/>
</dbReference>
<comment type="caution">
    <text evidence="2">The sequence shown here is derived from an EMBL/GenBank/DDBJ whole genome shotgun (WGS) entry which is preliminary data.</text>
</comment>
<dbReference type="Proteomes" id="UP000299102">
    <property type="component" value="Unassembled WGS sequence"/>
</dbReference>
<keyword evidence="3" id="KW-1185">Reference proteome</keyword>
<name>A0A4C1TDM2_EUMVA</name>
<protein>
    <submittedName>
        <fullName evidence="2">Uncharacterized protein</fullName>
    </submittedName>
</protein>
<accession>A0A4C1TDM2</accession>
<dbReference type="AlphaFoldDB" id="A0A4C1TDM2"/>